<sequence length="87" mass="9661">MQRIVQAFWVATLATNCFVDAQQYSRCSTSAAHRYCFSRYHGMKEVASLLSKQLQYTTSTGLQLQLAHGHHSASCTACSSKCRSRGP</sequence>
<feature type="chain" id="PRO_5025482057" evidence="1">
    <location>
        <begin position="22"/>
        <end position="87"/>
    </location>
</feature>
<protein>
    <submittedName>
        <fullName evidence="2">Putative secreted protein</fullName>
    </submittedName>
</protein>
<name>A0A6B0U2B0_IXORI</name>
<organism evidence="2">
    <name type="scientific">Ixodes ricinus</name>
    <name type="common">Common tick</name>
    <name type="synonym">Acarus ricinus</name>
    <dbReference type="NCBI Taxonomy" id="34613"/>
    <lineage>
        <taxon>Eukaryota</taxon>
        <taxon>Metazoa</taxon>
        <taxon>Ecdysozoa</taxon>
        <taxon>Arthropoda</taxon>
        <taxon>Chelicerata</taxon>
        <taxon>Arachnida</taxon>
        <taxon>Acari</taxon>
        <taxon>Parasitiformes</taxon>
        <taxon>Ixodida</taxon>
        <taxon>Ixodoidea</taxon>
        <taxon>Ixodidae</taxon>
        <taxon>Ixodinae</taxon>
        <taxon>Ixodes</taxon>
    </lineage>
</organism>
<dbReference type="AlphaFoldDB" id="A0A6B0U2B0"/>
<feature type="signal peptide" evidence="1">
    <location>
        <begin position="1"/>
        <end position="21"/>
    </location>
</feature>
<evidence type="ECO:0000313" key="2">
    <source>
        <dbReference type="EMBL" id="MXU85728.1"/>
    </source>
</evidence>
<evidence type="ECO:0000256" key="1">
    <source>
        <dbReference type="SAM" id="SignalP"/>
    </source>
</evidence>
<proteinExistence type="predicted"/>
<keyword evidence="1" id="KW-0732">Signal</keyword>
<dbReference type="EMBL" id="GIFC01003645">
    <property type="protein sequence ID" value="MXU85728.1"/>
    <property type="molecule type" value="Transcribed_RNA"/>
</dbReference>
<accession>A0A6B0U2B0</accession>
<reference evidence="2" key="1">
    <citation type="submission" date="2019-12" db="EMBL/GenBank/DDBJ databases">
        <title>An insight into the sialome of adult female Ixodes ricinus ticks feeding for 6 days.</title>
        <authorList>
            <person name="Perner J."/>
            <person name="Ribeiro J.M.C."/>
        </authorList>
    </citation>
    <scope>NUCLEOTIDE SEQUENCE</scope>
    <source>
        <strain evidence="2">Semi-engorged</strain>
        <tissue evidence="2">Salivary glands</tissue>
    </source>
</reference>